<keyword evidence="3" id="KW-0548">Nucleotidyltransferase</keyword>
<dbReference type="Proteomes" id="UP001151760">
    <property type="component" value="Unassembled WGS sequence"/>
</dbReference>
<dbReference type="InterPro" id="IPR001584">
    <property type="entry name" value="Integrase_cat-core"/>
</dbReference>
<feature type="domain" description="Integrase catalytic" evidence="2">
    <location>
        <begin position="750"/>
        <end position="874"/>
    </location>
</feature>
<reference evidence="3" key="1">
    <citation type="journal article" date="2022" name="Int. J. Mol. Sci.">
        <title>Draft Genome of Tanacetum Coccineum: Genomic Comparison of Closely Related Tanacetum-Family Plants.</title>
        <authorList>
            <person name="Yamashiro T."/>
            <person name="Shiraishi A."/>
            <person name="Nakayama K."/>
            <person name="Satake H."/>
        </authorList>
    </citation>
    <scope>NUCLEOTIDE SEQUENCE</scope>
</reference>
<accession>A0ABQ5GLA4</accession>
<protein>
    <submittedName>
        <fullName evidence="3">Reverse transcriptase domain-containing protein</fullName>
    </submittedName>
</protein>
<dbReference type="PANTHER" id="PTHR15503:SF42">
    <property type="entry name" value="ZINC FINGER, CCHC-TYPE, RETROTRANSPOSON GAG DOMAIN, ASPARTIC PEPTIDASE DOMAIN PROTEIN-RELATED"/>
    <property type="match status" value="1"/>
</dbReference>
<dbReference type="PANTHER" id="PTHR15503">
    <property type="entry name" value="LDOC1 RELATED"/>
    <property type="match status" value="1"/>
</dbReference>
<dbReference type="GO" id="GO:0003964">
    <property type="term" value="F:RNA-directed DNA polymerase activity"/>
    <property type="evidence" value="ECO:0007669"/>
    <property type="project" value="UniProtKB-KW"/>
</dbReference>
<sequence>MVSTMTTRNVGRRTTITRGGVTSEQDGREGERSRDQAGCGRGGQGSDRGSSRGNEANEGGDGVPDFATIITQQLQNLRPTIVAQVGNHVNNQGNNKNQDDNVINNNNQGNVRTVNMKNGRGGCSYKEFMACNLNDYDGKGGARVYTLWIEKMELVQDMSGRGENQKVQTRGREAAVGMAWEDFKLLLREEFCPNNEMQKLETEFWCPTLVGAGHAAYTNRFHELARLVPHLVTPENKRINRYIYGIVPQIHEIVAVTEPKIIQSAILKARMLTNEAIRNEALKKNIEKRGNNGESGRDGNVRNDNKMFRTERAFATITNPVRNEYTGIAPKCPNCNYHHQPEVPCHLCTNYNRFRHIAKDYKVRPRAVNPLNARNPTTACRACFECGGTDHYKATCPRLNPTLRPGGSRPNQVMAIEGGQGRKNNGNPIRGRAFVMGAEEARQDLNIMRGTFTLNNHYAMTLFDFGADYSFVSTTFVPLLYIEPSNLEIEGHTFDINLIPFGHGSFDVIVRMDWLSTHKAKIVCHEKVVRIPLQNDEMLRVLGERPREKVRHSKSAKVKEQKLKDIVVIRNFSEVFPNDLLGLPPSQEIEFHIDLISGEMPAAKSPYCLRPSEIEKLSSQLRELQDKTKEEYEMHLRLVLDLLKKEKLFANDYDCKIRYHPGKANVVADALSRKERIKPKRVRAMNMTIQSSIKDKILAGQNKASKAVNAPAKMLRGLDEQIKAEQIGHRKLTKSAHFLPMRKDYKMDRLARLYLNEIVTRHGVPILIISDLDSHFALRFWQSMQEVLGTQLDMSTTYDPQTDGQSKSTILTLKDKLRAYVLDFEGSWDVHLPLVEFSYNNSYHYSIRLKAARDRQKSYTDKKRKPLEFRVGNHVLLKVSPLKGVVRFGKKGKLAPRFVGPFKITERIDPVAYRLRLPEELNGVHDTFHVSNLKKCLADPTLQIPLEEI</sequence>
<dbReference type="InterPro" id="IPR032567">
    <property type="entry name" value="RTL1-rel"/>
</dbReference>
<evidence type="ECO:0000259" key="2">
    <source>
        <dbReference type="PROSITE" id="PS50994"/>
    </source>
</evidence>
<comment type="caution">
    <text evidence="3">The sequence shown here is derived from an EMBL/GenBank/DDBJ whole genome shotgun (WGS) entry which is preliminary data.</text>
</comment>
<dbReference type="Gene3D" id="2.40.70.10">
    <property type="entry name" value="Acid Proteases"/>
    <property type="match status" value="1"/>
</dbReference>
<feature type="compositionally biased region" description="Basic and acidic residues" evidence="1">
    <location>
        <begin position="25"/>
        <end position="35"/>
    </location>
</feature>
<proteinExistence type="predicted"/>
<gene>
    <name evidence="3" type="ORF">Tco_1042288</name>
</gene>
<dbReference type="InterPro" id="IPR036397">
    <property type="entry name" value="RNaseH_sf"/>
</dbReference>
<keyword evidence="4" id="KW-1185">Reference proteome</keyword>
<evidence type="ECO:0000256" key="1">
    <source>
        <dbReference type="SAM" id="MobiDB-lite"/>
    </source>
</evidence>
<evidence type="ECO:0000313" key="4">
    <source>
        <dbReference type="Proteomes" id="UP001151760"/>
    </source>
</evidence>
<name>A0ABQ5GLA4_9ASTR</name>
<dbReference type="InterPro" id="IPR012337">
    <property type="entry name" value="RNaseH-like_sf"/>
</dbReference>
<keyword evidence="3" id="KW-0808">Transferase</keyword>
<organism evidence="3 4">
    <name type="scientific">Tanacetum coccineum</name>
    <dbReference type="NCBI Taxonomy" id="301880"/>
    <lineage>
        <taxon>Eukaryota</taxon>
        <taxon>Viridiplantae</taxon>
        <taxon>Streptophyta</taxon>
        <taxon>Embryophyta</taxon>
        <taxon>Tracheophyta</taxon>
        <taxon>Spermatophyta</taxon>
        <taxon>Magnoliopsida</taxon>
        <taxon>eudicotyledons</taxon>
        <taxon>Gunneridae</taxon>
        <taxon>Pentapetalae</taxon>
        <taxon>asterids</taxon>
        <taxon>campanulids</taxon>
        <taxon>Asterales</taxon>
        <taxon>Asteraceae</taxon>
        <taxon>Asteroideae</taxon>
        <taxon>Anthemideae</taxon>
        <taxon>Anthemidinae</taxon>
        <taxon>Tanacetum</taxon>
    </lineage>
</organism>
<dbReference type="Pfam" id="PF03732">
    <property type="entry name" value="Retrotrans_gag"/>
    <property type="match status" value="1"/>
</dbReference>
<dbReference type="InterPro" id="IPR005162">
    <property type="entry name" value="Retrotrans_gag_dom"/>
</dbReference>
<dbReference type="InterPro" id="IPR021109">
    <property type="entry name" value="Peptidase_aspartic_dom_sf"/>
</dbReference>
<dbReference type="Gene3D" id="3.30.420.10">
    <property type="entry name" value="Ribonuclease H-like superfamily/Ribonuclease H"/>
    <property type="match status" value="1"/>
</dbReference>
<dbReference type="EMBL" id="BQNB010018542">
    <property type="protein sequence ID" value="GJT75563.1"/>
    <property type="molecule type" value="Genomic_DNA"/>
</dbReference>
<keyword evidence="3" id="KW-0695">RNA-directed DNA polymerase</keyword>
<dbReference type="PROSITE" id="PS50994">
    <property type="entry name" value="INTEGRASE"/>
    <property type="match status" value="1"/>
</dbReference>
<reference evidence="3" key="2">
    <citation type="submission" date="2022-01" db="EMBL/GenBank/DDBJ databases">
        <authorList>
            <person name="Yamashiro T."/>
            <person name="Shiraishi A."/>
            <person name="Satake H."/>
            <person name="Nakayama K."/>
        </authorList>
    </citation>
    <scope>NUCLEOTIDE SEQUENCE</scope>
</reference>
<feature type="region of interest" description="Disordered" evidence="1">
    <location>
        <begin position="1"/>
        <end position="63"/>
    </location>
</feature>
<feature type="region of interest" description="Disordered" evidence="1">
    <location>
        <begin position="92"/>
        <end position="111"/>
    </location>
</feature>
<dbReference type="Pfam" id="PF08284">
    <property type="entry name" value="RVP_2"/>
    <property type="match status" value="1"/>
</dbReference>
<dbReference type="SUPFAM" id="SSF53098">
    <property type="entry name" value="Ribonuclease H-like"/>
    <property type="match status" value="1"/>
</dbReference>
<feature type="compositionally biased region" description="Low complexity" evidence="1">
    <location>
        <begin position="1"/>
        <end position="22"/>
    </location>
</feature>
<evidence type="ECO:0000313" key="3">
    <source>
        <dbReference type="EMBL" id="GJT75563.1"/>
    </source>
</evidence>
<dbReference type="InterPro" id="IPR056924">
    <property type="entry name" value="SH3_Tf2-1"/>
</dbReference>
<dbReference type="Pfam" id="PF24626">
    <property type="entry name" value="SH3_Tf2-1"/>
    <property type="match status" value="1"/>
</dbReference>